<comment type="caution">
    <text evidence="5">The sequence shown here is derived from an EMBL/GenBank/DDBJ whole genome shotgun (WGS) entry which is preliminary data.</text>
</comment>
<feature type="repeat" description="PPR" evidence="3">
    <location>
        <begin position="636"/>
        <end position="670"/>
    </location>
</feature>
<evidence type="ECO:0000256" key="3">
    <source>
        <dbReference type="PROSITE-ProRule" id="PRU00708"/>
    </source>
</evidence>
<evidence type="ECO:0000313" key="6">
    <source>
        <dbReference type="Proteomes" id="UP001604277"/>
    </source>
</evidence>
<dbReference type="InterPro" id="IPR032867">
    <property type="entry name" value="DYW_dom"/>
</dbReference>
<proteinExistence type="inferred from homology"/>
<evidence type="ECO:0000256" key="1">
    <source>
        <dbReference type="ARBA" id="ARBA00006643"/>
    </source>
</evidence>
<feature type="repeat" description="PPR" evidence="3">
    <location>
        <begin position="500"/>
        <end position="534"/>
    </location>
</feature>
<dbReference type="PROSITE" id="PS51375">
    <property type="entry name" value="PPR"/>
    <property type="match status" value="8"/>
</dbReference>
<dbReference type="EMBL" id="JBFOLJ010000005">
    <property type="protein sequence ID" value="KAL2536410.1"/>
    <property type="molecule type" value="Genomic_DNA"/>
</dbReference>
<dbReference type="Pfam" id="PF20431">
    <property type="entry name" value="E_motif"/>
    <property type="match status" value="1"/>
</dbReference>
<feature type="domain" description="DYW" evidence="4">
    <location>
        <begin position="851"/>
        <end position="943"/>
    </location>
</feature>
<dbReference type="AlphaFoldDB" id="A0ABD1VGD6"/>
<evidence type="ECO:0000313" key="5">
    <source>
        <dbReference type="EMBL" id="KAL2536410.1"/>
    </source>
</evidence>
<evidence type="ECO:0000256" key="2">
    <source>
        <dbReference type="ARBA" id="ARBA00022737"/>
    </source>
</evidence>
<dbReference type="Gene3D" id="1.25.40.10">
    <property type="entry name" value="Tetratricopeptide repeat domain"/>
    <property type="match status" value="4"/>
</dbReference>
<dbReference type="InterPro" id="IPR046960">
    <property type="entry name" value="PPR_At4g14850-like_plant"/>
</dbReference>
<organism evidence="5 6">
    <name type="scientific">Forsythia ovata</name>
    <dbReference type="NCBI Taxonomy" id="205694"/>
    <lineage>
        <taxon>Eukaryota</taxon>
        <taxon>Viridiplantae</taxon>
        <taxon>Streptophyta</taxon>
        <taxon>Embryophyta</taxon>
        <taxon>Tracheophyta</taxon>
        <taxon>Spermatophyta</taxon>
        <taxon>Magnoliopsida</taxon>
        <taxon>eudicotyledons</taxon>
        <taxon>Gunneridae</taxon>
        <taxon>Pentapetalae</taxon>
        <taxon>asterids</taxon>
        <taxon>lamiids</taxon>
        <taxon>Lamiales</taxon>
        <taxon>Oleaceae</taxon>
        <taxon>Forsythieae</taxon>
        <taxon>Forsythia</taxon>
    </lineage>
</organism>
<dbReference type="FunFam" id="1.25.40.10:FF:000364">
    <property type="entry name" value="Pentatricopeptide repeat (PPR-like) superfamily protein"/>
    <property type="match status" value="1"/>
</dbReference>
<evidence type="ECO:0000259" key="4">
    <source>
        <dbReference type="Pfam" id="PF14432"/>
    </source>
</evidence>
<keyword evidence="6" id="KW-1185">Reference proteome</keyword>
<dbReference type="PANTHER" id="PTHR47926:SF539">
    <property type="entry name" value="DYW DOMAIN-CONTAINING PROTEIN"/>
    <property type="match status" value="1"/>
</dbReference>
<feature type="repeat" description="PPR" evidence="3">
    <location>
        <begin position="535"/>
        <end position="569"/>
    </location>
</feature>
<dbReference type="InterPro" id="IPR002885">
    <property type="entry name" value="PPR_rpt"/>
</dbReference>
<sequence>MKAINSLHNFNFNFNSSLTQLPLTKNPQNIYAANFSLLNVAETPSENSLFTSLEPLSFDSLSNPSLVNDFNELKSLDSAKASHAQMIKVSKKRDSVVNVQSLIMSYLEFGDFRSATMVFFVGFAQNYLYWNSFVANYRNSGGDPREILEVFVELHNKGVRFGSEILTIVLKLCANLEDICLGLEVHACLIKRGFDLEVYPKCALMNFYGKFLDVDSANKVSDERSDYNFLLWNEAVLVHLRNERWLQALHTFRDMQFSSAKANGLVIAKVLEACRKVGAFEGGKQIHGYVIRNPVESDSFICNSLISMYSKNDNLELARAVFDLMGNRNLSSWNSIISSYTALSYLDYALELFHEMETSNVKPDIVTWNCLLSGHFLHGSHREVLTILRKMQIAGYKPNSRSITSVLQAVSELQYQNFGREIHCYVLRNGLDYDLHVGTSLLDMYVKNDDLTSAQDFFDDMKNRNIFAWNSLISGYSFKGNFEKAVSLLNQMRKEGIKPDIVTYNSMISGYSMTGCIKEALATIREIKILGLTPNVVSWTALISGCSQKGYYKDALEFCIQMQHESIKPNSTTIPSLLRACTSLSSLQKGREIHCFSIKTGFVEEEFVTTALIDMYSKCGSLKNAHHVFQKVESKSLASWNSMIMGLAIYGRGEEAISLFRKMQDDKIQPDDITFTTLLSSCKQSGLINEGWKYFDSMKSDYGIVPKIEHYSCMVDLLGRAGYLDEAWDFIERMPIAPDIKVWGALLGSCRIHDNLELGELSANKLFELEPYNPVNYILMMNIYAASNRGDDVDRIKDLMDGRGVRIGNVWSQIQINQTVHVFSAVGKPHPEEGDIYFELYQIISEMKNLGYVPDTKCVHQKISEVEKQKVLLAHTEKLAITYGLIKLKNKAPIRVIKNTRICSDCHTMAKYISLLRKHQIILKDGVRFHHFREGRCSCNDFW</sequence>
<dbReference type="NCBIfam" id="TIGR00756">
    <property type="entry name" value="PPR"/>
    <property type="match status" value="8"/>
</dbReference>
<dbReference type="Pfam" id="PF13041">
    <property type="entry name" value="PPR_2"/>
    <property type="match status" value="4"/>
</dbReference>
<feature type="repeat" description="PPR" evidence="3">
    <location>
        <begin position="465"/>
        <end position="499"/>
    </location>
</feature>
<comment type="similarity">
    <text evidence="1">Belongs to the PPR family. PCMP-H subfamily.</text>
</comment>
<feature type="repeat" description="PPR" evidence="3">
    <location>
        <begin position="364"/>
        <end position="398"/>
    </location>
</feature>
<protein>
    <submittedName>
        <fullName evidence="5">Pentatricopeptide repeat-containing protein</fullName>
    </submittedName>
</protein>
<feature type="repeat" description="PPR" evidence="3">
    <location>
        <begin position="329"/>
        <end position="363"/>
    </location>
</feature>
<dbReference type="FunFam" id="1.25.40.10:FF:000782">
    <property type="entry name" value="Pentatricopeptide repeat-containing protein"/>
    <property type="match status" value="1"/>
</dbReference>
<dbReference type="Pfam" id="PF01535">
    <property type="entry name" value="PPR"/>
    <property type="match status" value="4"/>
</dbReference>
<dbReference type="FunFam" id="1.25.40.10:FF:000090">
    <property type="entry name" value="Pentatricopeptide repeat-containing protein, chloroplastic"/>
    <property type="match status" value="1"/>
</dbReference>
<reference evidence="6" key="1">
    <citation type="submission" date="2024-07" db="EMBL/GenBank/DDBJ databases">
        <title>Two chromosome-level genome assemblies of Korean endemic species Abeliophyllum distichum and Forsythia ovata (Oleaceae).</title>
        <authorList>
            <person name="Jang H."/>
        </authorList>
    </citation>
    <scope>NUCLEOTIDE SEQUENCE [LARGE SCALE GENOMIC DNA]</scope>
</reference>
<keyword evidence="2" id="KW-0677">Repeat</keyword>
<dbReference type="InterPro" id="IPR011990">
    <property type="entry name" value="TPR-like_helical_dom_sf"/>
</dbReference>
<gene>
    <name evidence="5" type="ORF">Fot_17801</name>
</gene>
<accession>A0ABD1VGD6</accession>
<name>A0ABD1VGD6_9LAMI</name>
<dbReference type="Proteomes" id="UP001604277">
    <property type="component" value="Unassembled WGS sequence"/>
</dbReference>
<feature type="repeat" description="PPR" evidence="3">
    <location>
        <begin position="671"/>
        <end position="701"/>
    </location>
</feature>
<dbReference type="Pfam" id="PF14432">
    <property type="entry name" value="DYW_deaminase"/>
    <property type="match status" value="1"/>
</dbReference>
<dbReference type="InterPro" id="IPR046848">
    <property type="entry name" value="E_motif"/>
</dbReference>
<dbReference type="PANTHER" id="PTHR47926">
    <property type="entry name" value="PENTATRICOPEPTIDE REPEAT-CONTAINING PROTEIN"/>
    <property type="match status" value="1"/>
</dbReference>
<feature type="repeat" description="PPR" evidence="3">
    <location>
        <begin position="298"/>
        <end position="328"/>
    </location>
</feature>
<dbReference type="FunFam" id="1.25.40.10:FF:000393">
    <property type="entry name" value="Pentatricopeptide repeat-containing protein At1g20230"/>
    <property type="match status" value="1"/>
</dbReference>